<dbReference type="InterPro" id="IPR023380">
    <property type="entry name" value="DsbB-like_sf"/>
</dbReference>
<organism evidence="6 7">
    <name type="scientific">Sinisalibacter aestuarii</name>
    <dbReference type="NCBI Taxonomy" id="2949426"/>
    <lineage>
        <taxon>Bacteria</taxon>
        <taxon>Pseudomonadati</taxon>
        <taxon>Pseudomonadota</taxon>
        <taxon>Alphaproteobacteria</taxon>
        <taxon>Rhodobacterales</taxon>
        <taxon>Roseobacteraceae</taxon>
        <taxon>Sinisalibacter</taxon>
    </lineage>
</organism>
<dbReference type="Pfam" id="PF02600">
    <property type="entry name" value="DsbB"/>
    <property type="match status" value="1"/>
</dbReference>
<gene>
    <name evidence="6" type="ORF">STA1M1_18010</name>
</gene>
<dbReference type="PIRSF" id="PIRSF033913">
    <property type="entry name" value="S-S_format_DsbB"/>
    <property type="match status" value="1"/>
</dbReference>
<feature type="transmembrane region" description="Helical" evidence="5">
    <location>
        <begin position="139"/>
        <end position="159"/>
    </location>
</feature>
<comment type="caution">
    <text evidence="6">The sequence shown here is derived from an EMBL/GenBank/DDBJ whole genome shotgun (WGS) entry which is preliminary data.</text>
</comment>
<dbReference type="SUPFAM" id="SSF158442">
    <property type="entry name" value="DsbB-like"/>
    <property type="match status" value="1"/>
</dbReference>
<dbReference type="Gene3D" id="1.20.1550.10">
    <property type="entry name" value="DsbB-like"/>
    <property type="match status" value="1"/>
</dbReference>
<sequence length="163" mass="17814">MTRITTRQLILTATLISVASALGAWTFQAFGYEPCKLCYYQRYPHYTAVVIGVIALATRWTWLAWLGALAAATTSAIGFYHSGVERKWWEGPASCTGGGDISGLSPSELLNQINAAPLVRCDEIPWRLSDMIPWDALDFTMANFNAVGALVTALIWIAAARRG</sequence>
<dbReference type="EMBL" id="BROH01000004">
    <property type="protein sequence ID" value="GKY87932.1"/>
    <property type="molecule type" value="Genomic_DNA"/>
</dbReference>
<dbReference type="RefSeq" id="WP_281841920.1">
    <property type="nucleotide sequence ID" value="NZ_BROH01000004.1"/>
</dbReference>
<keyword evidence="7" id="KW-1185">Reference proteome</keyword>
<keyword evidence="3 5" id="KW-1133">Transmembrane helix</keyword>
<dbReference type="InterPro" id="IPR003752">
    <property type="entry name" value="DiS_bond_form_DsbB/BdbC"/>
</dbReference>
<proteinExistence type="predicted"/>
<dbReference type="Proteomes" id="UP001144205">
    <property type="component" value="Unassembled WGS sequence"/>
</dbReference>
<name>A0ABQ5LSF8_9RHOB</name>
<accession>A0ABQ5LSF8</accession>
<evidence type="ECO:0000256" key="4">
    <source>
        <dbReference type="ARBA" id="ARBA00023136"/>
    </source>
</evidence>
<keyword evidence="4 5" id="KW-0472">Membrane</keyword>
<protein>
    <submittedName>
        <fullName evidence="6">Dihydroneopterin aldolase</fullName>
    </submittedName>
</protein>
<feature type="transmembrane region" description="Helical" evidence="5">
    <location>
        <begin position="39"/>
        <end position="57"/>
    </location>
</feature>
<evidence type="ECO:0000256" key="1">
    <source>
        <dbReference type="ARBA" id="ARBA00004141"/>
    </source>
</evidence>
<keyword evidence="2 5" id="KW-0812">Transmembrane</keyword>
<evidence type="ECO:0000256" key="3">
    <source>
        <dbReference type="ARBA" id="ARBA00022989"/>
    </source>
</evidence>
<evidence type="ECO:0000256" key="5">
    <source>
        <dbReference type="SAM" id="Phobius"/>
    </source>
</evidence>
<evidence type="ECO:0000313" key="6">
    <source>
        <dbReference type="EMBL" id="GKY87932.1"/>
    </source>
</evidence>
<evidence type="ECO:0000256" key="2">
    <source>
        <dbReference type="ARBA" id="ARBA00022692"/>
    </source>
</evidence>
<evidence type="ECO:0000313" key="7">
    <source>
        <dbReference type="Proteomes" id="UP001144205"/>
    </source>
</evidence>
<dbReference type="InterPro" id="IPR024199">
    <property type="entry name" value="Uncharacterised_DsbB"/>
</dbReference>
<reference evidence="6" key="1">
    <citation type="journal article" date="2023" name="Int. J. Syst. Evol. Microbiol.">
        <title>Sinisalibacter aestuarii sp. nov., isolated from estuarine sediment of the Arakawa River.</title>
        <authorList>
            <person name="Arafat S.T."/>
            <person name="Hirano S."/>
            <person name="Sato A."/>
            <person name="Takeuchi K."/>
            <person name="Yasuda T."/>
            <person name="Terahara T."/>
            <person name="Hamada M."/>
            <person name="Kobayashi T."/>
        </authorList>
    </citation>
    <scope>NUCLEOTIDE SEQUENCE</scope>
    <source>
        <strain evidence="6">B-399</strain>
    </source>
</reference>
<comment type="subcellular location">
    <subcellularLocation>
        <location evidence="1">Membrane</location>
        <topology evidence="1">Multi-pass membrane protein</topology>
    </subcellularLocation>
</comment>